<gene>
    <name evidence="1" type="ORF">HNR45_001121</name>
</gene>
<sequence>MQRWKYLVLAVGLSFGVTMTTGAVNFGIGIGFGHHHGVSGGIYTDIPSERDRYDTRYPQFEKSFAILQQAGLQGERVGRNAYEVTLKTEPQKWVPCLLTALEQAGYTAVTVTTMGDENNPFWMIEYHDPQAESLWREHPDLALTIPQRLLVYRSHDKTRLLLPNTEALAYDQRNGKVSAATEVQTRLLETIVLTLS</sequence>
<evidence type="ECO:0008006" key="3">
    <source>
        <dbReference type="Google" id="ProtNLM"/>
    </source>
</evidence>
<accession>A0A841R4Q8</accession>
<organism evidence="1 2">
    <name type="scientific">Negativicoccus succinicivorans</name>
    <dbReference type="NCBI Taxonomy" id="620903"/>
    <lineage>
        <taxon>Bacteria</taxon>
        <taxon>Bacillati</taxon>
        <taxon>Bacillota</taxon>
        <taxon>Negativicutes</taxon>
        <taxon>Veillonellales</taxon>
        <taxon>Veillonellaceae</taxon>
        <taxon>Negativicoccus</taxon>
    </lineage>
</organism>
<dbReference type="AlphaFoldDB" id="A0A841R4Q8"/>
<protein>
    <recommendedName>
        <fullName evidence="3">DUF302 domain-containing protein</fullName>
    </recommendedName>
</protein>
<dbReference type="GeneID" id="93486381"/>
<dbReference type="SUPFAM" id="SSF103247">
    <property type="entry name" value="TT1751-like"/>
    <property type="match status" value="1"/>
</dbReference>
<evidence type="ECO:0000313" key="2">
    <source>
        <dbReference type="Proteomes" id="UP000591941"/>
    </source>
</evidence>
<dbReference type="InterPro" id="IPR035923">
    <property type="entry name" value="TT1751-like_sf"/>
</dbReference>
<comment type="caution">
    <text evidence="1">The sequence shown here is derived from an EMBL/GenBank/DDBJ whole genome shotgun (WGS) entry which is preliminary data.</text>
</comment>
<dbReference type="EMBL" id="JACHHI010000005">
    <property type="protein sequence ID" value="MBB6478060.1"/>
    <property type="molecule type" value="Genomic_DNA"/>
</dbReference>
<dbReference type="RefSeq" id="WP_159823220.1">
    <property type="nucleotide sequence ID" value="NZ_CABWNB010000004.1"/>
</dbReference>
<keyword evidence="2" id="KW-1185">Reference proteome</keyword>
<evidence type="ECO:0000313" key="1">
    <source>
        <dbReference type="EMBL" id="MBB6478060.1"/>
    </source>
</evidence>
<proteinExistence type="predicted"/>
<dbReference type="Gene3D" id="3.30.310.70">
    <property type="entry name" value="TT1751-like domain"/>
    <property type="match status" value="1"/>
</dbReference>
<dbReference type="Proteomes" id="UP000591941">
    <property type="component" value="Unassembled WGS sequence"/>
</dbReference>
<reference evidence="1 2" key="1">
    <citation type="submission" date="2020-08" db="EMBL/GenBank/DDBJ databases">
        <title>Genomic Encyclopedia of Type Strains, Phase IV (KMG-IV): sequencing the most valuable type-strain genomes for metagenomic binning, comparative biology and taxonomic classification.</title>
        <authorList>
            <person name="Goeker M."/>
        </authorList>
    </citation>
    <scope>NUCLEOTIDE SEQUENCE [LARGE SCALE GENOMIC DNA]</scope>
    <source>
        <strain evidence="1 2">DSM 21255</strain>
    </source>
</reference>
<name>A0A841R4Q8_9FIRM</name>